<reference evidence="4 5" key="1">
    <citation type="submission" date="2014-12" db="EMBL/GenBank/DDBJ databases">
        <title>Draft genome sequences of 29 type strains of Enterococci.</title>
        <authorList>
            <person name="Zhong Z."/>
            <person name="Sun Z."/>
            <person name="Liu W."/>
            <person name="Zhang W."/>
            <person name="Zhang H."/>
        </authorList>
    </citation>
    <scope>NUCLEOTIDE SEQUENCE [LARGE SCALE GENOMIC DNA]</scope>
    <source>
        <strain evidence="4 5">DSM 21207</strain>
    </source>
</reference>
<keyword evidence="1" id="KW-0805">Transcription regulation</keyword>
<evidence type="ECO:0000256" key="1">
    <source>
        <dbReference type="ARBA" id="ARBA00023015"/>
    </source>
</evidence>
<dbReference type="RefSeq" id="WP_071864430.1">
    <property type="nucleotide sequence ID" value="NZ_JBHLVQ010000007.1"/>
</dbReference>
<dbReference type="EMBL" id="JXKG01000005">
    <property type="protein sequence ID" value="OJG15775.1"/>
    <property type="molecule type" value="Genomic_DNA"/>
</dbReference>
<evidence type="ECO:0000256" key="2">
    <source>
        <dbReference type="ARBA" id="ARBA00023163"/>
    </source>
</evidence>
<dbReference type="InterPro" id="IPR036388">
    <property type="entry name" value="WH-like_DNA-bd_sf"/>
</dbReference>
<evidence type="ECO:0000259" key="3">
    <source>
        <dbReference type="Pfam" id="PF05043"/>
    </source>
</evidence>
<dbReference type="Gene3D" id="1.10.10.10">
    <property type="entry name" value="Winged helix-like DNA-binding domain superfamily/Winged helix DNA-binding domain"/>
    <property type="match status" value="1"/>
</dbReference>
<gene>
    <name evidence="4" type="ORF">RU96_GL002080</name>
</gene>
<organism evidence="4 5">
    <name type="scientific">Enterococcus canintestini</name>
    <dbReference type="NCBI Taxonomy" id="317010"/>
    <lineage>
        <taxon>Bacteria</taxon>
        <taxon>Bacillati</taxon>
        <taxon>Bacillota</taxon>
        <taxon>Bacilli</taxon>
        <taxon>Lactobacillales</taxon>
        <taxon>Enterococcaceae</taxon>
        <taxon>Enterococcus</taxon>
    </lineage>
</organism>
<feature type="domain" description="Mga helix-turn-helix" evidence="3">
    <location>
        <begin position="86"/>
        <end position="164"/>
    </location>
</feature>
<dbReference type="AlphaFoldDB" id="A0A1L8R7T8"/>
<evidence type="ECO:0000313" key="4">
    <source>
        <dbReference type="EMBL" id="OJG15775.1"/>
    </source>
</evidence>
<dbReference type="PANTHER" id="PTHR30185:SF13">
    <property type="entry name" value="LICABCH OPERON REGULATOR-RELATED"/>
    <property type="match status" value="1"/>
</dbReference>
<dbReference type="STRING" id="317010.RU96_GL002080"/>
<sequence length="489" mass="57524">MVFEELLFDNSTLIKLKIFRSLLQRPPGQYTYQEIGAETQLRYSQLAKGLIEIETDLSHANVLTQSFLKPNVGVLTSAIQITPDQYLEMLLNESIPYQFLLATLITPDLGLDAFCRTNFISRSTLSRKMRKFSQFLESYKLKINYRNFCLEGSEDRIRLFYYYFIYLCHHNLSWPLTVTKEEAHLQVEKFADFFPQHGLYVTNIMLTIFSAVSITRIKQKRFVTPNARLDFLFIINPHYDLQRFRDTFDLDQKNGQNEARFIYFICNFFPFYEDPKDPNITKSLAAFQAVSNPVWQFGDRIVAFITDSLQLRLSPEIKNLLLANLYNSLLAFYIFDGPFPNFVSFIIPSSQHTEIEIELQNKLYLFLKEQTNLPEFQYFKNAILPLAKVIRQILFPLILRIRAQNRLRVAVAAEPNYLLNFNLLNFLRELSFVDTFLYQQEEEYDLVISTLTTLPTKAPVYYWTHGTGNKNFPHLYQVLMHYFMQKNGV</sequence>
<proteinExistence type="predicted"/>
<dbReference type="Proteomes" id="UP000182835">
    <property type="component" value="Unassembled WGS sequence"/>
</dbReference>
<comment type="caution">
    <text evidence="4">The sequence shown here is derived from an EMBL/GenBank/DDBJ whole genome shotgun (WGS) entry which is preliminary data.</text>
</comment>
<dbReference type="InterPro" id="IPR050661">
    <property type="entry name" value="BglG_antiterminators"/>
</dbReference>
<name>A0A1L8R7T8_9ENTE</name>
<evidence type="ECO:0000313" key="5">
    <source>
        <dbReference type="Proteomes" id="UP000182835"/>
    </source>
</evidence>
<protein>
    <recommendedName>
        <fullName evidence="3">Mga helix-turn-helix domain-containing protein</fullName>
    </recommendedName>
</protein>
<dbReference type="InterPro" id="IPR007737">
    <property type="entry name" value="Mga_HTH"/>
</dbReference>
<keyword evidence="2" id="KW-0804">Transcription</keyword>
<dbReference type="Pfam" id="PF05043">
    <property type="entry name" value="Mga"/>
    <property type="match status" value="1"/>
</dbReference>
<dbReference type="PANTHER" id="PTHR30185">
    <property type="entry name" value="CRYPTIC BETA-GLUCOSIDE BGL OPERON ANTITERMINATOR"/>
    <property type="match status" value="1"/>
</dbReference>
<accession>A0A1L8R7T8</accession>
<dbReference type="OrthoDB" id="2172257at2"/>